<reference evidence="1 2" key="1">
    <citation type="journal article" date="2021" name="Nat. Commun.">
        <title>Genetic determinants of endophytism in the Arabidopsis root mycobiome.</title>
        <authorList>
            <person name="Mesny F."/>
            <person name="Miyauchi S."/>
            <person name="Thiergart T."/>
            <person name="Pickel B."/>
            <person name="Atanasova L."/>
            <person name="Karlsson M."/>
            <person name="Huettel B."/>
            <person name="Barry K.W."/>
            <person name="Haridas S."/>
            <person name="Chen C."/>
            <person name="Bauer D."/>
            <person name="Andreopoulos W."/>
            <person name="Pangilinan J."/>
            <person name="LaButti K."/>
            <person name="Riley R."/>
            <person name="Lipzen A."/>
            <person name="Clum A."/>
            <person name="Drula E."/>
            <person name="Henrissat B."/>
            <person name="Kohler A."/>
            <person name="Grigoriev I.V."/>
            <person name="Martin F.M."/>
            <person name="Hacquard S."/>
        </authorList>
    </citation>
    <scope>NUCLEOTIDE SEQUENCE [LARGE SCALE GENOMIC DNA]</scope>
    <source>
        <strain evidence="1 2">MPI-SDFR-AT-0079</strain>
    </source>
</reference>
<gene>
    <name evidence="1" type="ORF">F5144DRAFT_598364</name>
</gene>
<proteinExistence type="predicted"/>
<evidence type="ECO:0000313" key="2">
    <source>
        <dbReference type="Proteomes" id="UP000724584"/>
    </source>
</evidence>
<sequence length="460" mass="50714">MSDRDSDGGMSAIDKQWASKYILGPLYDPEPNQVSATRLGPRSTQPSSTKHIREYLGQRHRKPVVKNPDETVPILRNNSVKRKPLPPSPPRSKYPPLSSLERKRSIHTANPPQTRWNQGTILARANSVSTPRPSAGIMAAAVGDQNRHRRRASSHQPSEAREGGGKDTLPRRAGSLRERYPGDMSHRPLAMLTKQHRAADRAPHLHNHRRQQPSDTIDTLDITGPVPSVYHHSGPFDATLKSRNTNKKYSPVEAVKETNAKALKATPPEYIQDSLVKHMPLQGTAVVPPGMKDMAGRTMHYEEGADMMREEDAAGGAYKRWEHIRYHPDDVKGKGEPSFSHDQARRAKQPTTNSTGTVSYEMQPTTTTATASSPLLPRDYDHNYDYGHGKAEEGVTIAAVRRRSVSNAGERERPREGLGAEAAGSSGVHRSNTGGKNLAQSLKRRLGSLRRRGAGEGVGY</sequence>
<comment type="caution">
    <text evidence="1">The sequence shown here is derived from an EMBL/GenBank/DDBJ whole genome shotgun (WGS) entry which is preliminary data.</text>
</comment>
<dbReference type="EMBL" id="JAGIZQ010000001">
    <property type="protein sequence ID" value="KAH6650948.1"/>
    <property type="molecule type" value="Genomic_DNA"/>
</dbReference>
<dbReference type="Proteomes" id="UP000724584">
    <property type="component" value="Unassembled WGS sequence"/>
</dbReference>
<name>A0ACB7PSN6_9PEZI</name>
<keyword evidence="2" id="KW-1185">Reference proteome</keyword>
<accession>A0ACB7PSN6</accession>
<evidence type="ECO:0000313" key="1">
    <source>
        <dbReference type="EMBL" id="KAH6650948.1"/>
    </source>
</evidence>
<protein>
    <submittedName>
        <fullName evidence="1">Uncharacterized protein</fullName>
    </submittedName>
</protein>
<organism evidence="1 2">
    <name type="scientific">Chaetomium tenue</name>
    <dbReference type="NCBI Taxonomy" id="1854479"/>
    <lineage>
        <taxon>Eukaryota</taxon>
        <taxon>Fungi</taxon>
        <taxon>Dikarya</taxon>
        <taxon>Ascomycota</taxon>
        <taxon>Pezizomycotina</taxon>
        <taxon>Sordariomycetes</taxon>
        <taxon>Sordariomycetidae</taxon>
        <taxon>Sordariales</taxon>
        <taxon>Chaetomiaceae</taxon>
        <taxon>Chaetomium</taxon>
    </lineage>
</organism>